<keyword evidence="2" id="KW-1185">Reference proteome</keyword>
<organism evidence="1 2">
    <name type="scientific">Paramecium octaurelia</name>
    <dbReference type="NCBI Taxonomy" id="43137"/>
    <lineage>
        <taxon>Eukaryota</taxon>
        <taxon>Sar</taxon>
        <taxon>Alveolata</taxon>
        <taxon>Ciliophora</taxon>
        <taxon>Intramacronucleata</taxon>
        <taxon>Oligohymenophorea</taxon>
        <taxon>Peniculida</taxon>
        <taxon>Parameciidae</taxon>
        <taxon>Paramecium</taxon>
    </lineage>
</organism>
<name>A0A8S1YNU4_PAROT</name>
<gene>
    <name evidence="1" type="ORF">POCTA_138.1.T2750004</name>
</gene>
<sequence>MTFSNIEQGLQYQIVLRVWSKTAKEYQDGAHQHYISEWNSKLLDEQAVK</sequence>
<reference evidence="1" key="1">
    <citation type="submission" date="2021-01" db="EMBL/GenBank/DDBJ databases">
        <authorList>
            <consortium name="Genoscope - CEA"/>
            <person name="William W."/>
        </authorList>
    </citation>
    <scope>NUCLEOTIDE SEQUENCE</scope>
</reference>
<dbReference type="EMBL" id="CAJJDP010000279">
    <property type="protein sequence ID" value="CAD8215503.1"/>
    <property type="molecule type" value="Genomic_DNA"/>
</dbReference>
<comment type="caution">
    <text evidence="1">The sequence shown here is derived from an EMBL/GenBank/DDBJ whole genome shotgun (WGS) entry which is preliminary data.</text>
</comment>
<accession>A0A8S1YNU4</accession>
<dbReference type="AlphaFoldDB" id="A0A8S1YNU4"/>
<protein>
    <submittedName>
        <fullName evidence="1">Uncharacterized protein</fullName>
    </submittedName>
</protein>
<dbReference type="Proteomes" id="UP000683925">
    <property type="component" value="Unassembled WGS sequence"/>
</dbReference>
<evidence type="ECO:0000313" key="1">
    <source>
        <dbReference type="EMBL" id="CAD8215503.1"/>
    </source>
</evidence>
<proteinExistence type="predicted"/>
<evidence type="ECO:0000313" key="2">
    <source>
        <dbReference type="Proteomes" id="UP000683925"/>
    </source>
</evidence>